<dbReference type="AlphaFoldDB" id="A0A484MQB4"/>
<evidence type="ECO:0000313" key="2">
    <source>
        <dbReference type="EMBL" id="VFQ90208.1"/>
    </source>
</evidence>
<dbReference type="Proteomes" id="UP000595140">
    <property type="component" value="Unassembled WGS sequence"/>
</dbReference>
<reference evidence="2 3" key="1">
    <citation type="submission" date="2018-04" db="EMBL/GenBank/DDBJ databases">
        <authorList>
            <person name="Vogel A."/>
        </authorList>
    </citation>
    <scope>NUCLEOTIDE SEQUENCE [LARGE SCALE GENOMIC DNA]</scope>
</reference>
<protein>
    <submittedName>
        <fullName evidence="2">Uncharacterized protein</fullName>
    </submittedName>
</protein>
<organism evidence="2 3">
    <name type="scientific">Cuscuta campestris</name>
    <dbReference type="NCBI Taxonomy" id="132261"/>
    <lineage>
        <taxon>Eukaryota</taxon>
        <taxon>Viridiplantae</taxon>
        <taxon>Streptophyta</taxon>
        <taxon>Embryophyta</taxon>
        <taxon>Tracheophyta</taxon>
        <taxon>Spermatophyta</taxon>
        <taxon>Magnoliopsida</taxon>
        <taxon>eudicotyledons</taxon>
        <taxon>Gunneridae</taxon>
        <taxon>Pentapetalae</taxon>
        <taxon>asterids</taxon>
        <taxon>lamiids</taxon>
        <taxon>Solanales</taxon>
        <taxon>Convolvulaceae</taxon>
        <taxon>Cuscuteae</taxon>
        <taxon>Cuscuta</taxon>
        <taxon>Cuscuta subgen. Grammica</taxon>
        <taxon>Cuscuta sect. Cleistogrammica</taxon>
    </lineage>
</organism>
<keyword evidence="3" id="KW-1185">Reference proteome</keyword>
<feature type="region of interest" description="Disordered" evidence="1">
    <location>
        <begin position="22"/>
        <end position="46"/>
    </location>
</feature>
<evidence type="ECO:0000256" key="1">
    <source>
        <dbReference type="SAM" id="MobiDB-lite"/>
    </source>
</evidence>
<accession>A0A484MQB4</accession>
<gene>
    <name evidence="2" type="ORF">CCAM_LOCUS31984</name>
</gene>
<dbReference type="EMBL" id="OOIL02004034">
    <property type="protein sequence ID" value="VFQ90208.1"/>
    <property type="molecule type" value="Genomic_DNA"/>
</dbReference>
<sequence length="177" mass="19385">MEQLGSPEDCRFFILEKTRWSSSVRRLSQPSSPPTSLLESSPAPPEAATQLPEFVADFLAAVVAGCGEEPRDPLPFGDHPHAVDEPRNALVIPMETRMWVIAKPSYHVRTQALVLKTRWTPQVPGRACGRGALGLTSCRELADNRLSIVDNRLSCCAASVPKVPQGMIIDCHLMTID</sequence>
<name>A0A484MQB4_9ASTE</name>
<proteinExistence type="predicted"/>
<evidence type="ECO:0000313" key="3">
    <source>
        <dbReference type="Proteomes" id="UP000595140"/>
    </source>
</evidence>